<organism evidence="2">
    <name type="scientific">marine sediment metagenome</name>
    <dbReference type="NCBI Taxonomy" id="412755"/>
    <lineage>
        <taxon>unclassified sequences</taxon>
        <taxon>metagenomes</taxon>
        <taxon>ecological metagenomes</taxon>
    </lineage>
</organism>
<reference evidence="2" key="1">
    <citation type="journal article" date="2015" name="Nature">
        <title>Complex archaea that bridge the gap between prokaryotes and eukaryotes.</title>
        <authorList>
            <person name="Spang A."/>
            <person name="Saw J.H."/>
            <person name="Jorgensen S.L."/>
            <person name="Zaremba-Niedzwiedzka K."/>
            <person name="Martijn J."/>
            <person name="Lind A.E."/>
            <person name="van Eijk R."/>
            <person name="Schleper C."/>
            <person name="Guy L."/>
            <person name="Ettema T.J."/>
        </authorList>
    </citation>
    <scope>NUCLEOTIDE SEQUENCE</scope>
</reference>
<protein>
    <submittedName>
        <fullName evidence="2">Uncharacterized protein</fullName>
    </submittedName>
</protein>
<keyword evidence="1" id="KW-0175">Coiled coil</keyword>
<feature type="coiled-coil region" evidence="1">
    <location>
        <begin position="3"/>
        <end position="30"/>
    </location>
</feature>
<dbReference type="AlphaFoldDB" id="A0A0F9RPE4"/>
<comment type="caution">
    <text evidence="2">The sequence shown here is derived from an EMBL/GenBank/DDBJ whole genome shotgun (WGS) entry which is preliminary data.</text>
</comment>
<evidence type="ECO:0000313" key="2">
    <source>
        <dbReference type="EMBL" id="KKN19168.1"/>
    </source>
</evidence>
<evidence type="ECO:0000256" key="1">
    <source>
        <dbReference type="SAM" id="Coils"/>
    </source>
</evidence>
<name>A0A0F9RPE4_9ZZZZ</name>
<gene>
    <name evidence="2" type="ORF">LCGC14_0948540</name>
</gene>
<accession>A0A0F9RPE4</accession>
<proteinExistence type="predicted"/>
<dbReference type="EMBL" id="LAZR01003361">
    <property type="protein sequence ID" value="KKN19168.1"/>
    <property type="molecule type" value="Genomic_DNA"/>
</dbReference>
<sequence length="111" mass="12526">MSLLKWTKVMDEAKERLKHARNNNKDYVDNIKLAVSKGGNTIEQAGHFFLFNIPICVAGSNTPLNSYEIVGDDGEEKLKKAIKEKGYRLIAWYGWGGCGWLAQVRKINSKP</sequence>